<evidence type="ECO:0000259" key="7">
    <source>
        <dbReference type="Pfam" id="PF13886"/>
    </source>
</evidence>
<feature type="region of interest" description="Disordered" evidence="5">
    <location>
        <begin position="179"/>
        <end position="201"/>
    </location>
</feature>
<name>A0A3M0Z1R9_9BACT</name>
<keyword evidence="4 6" id="KW-0472">Membrane</keyword>
<evidence type="ECO:0000256" key="2">
    <source>
        <dbReference type="ARBA" id="ARBA00022692"/>
    </source>
</evidence>
<sequence>LYVTELLVGIVQINLRIILSIIFGIILSLLAKTIFEFGIFLFGGAVGILILISLYMLNSQMIANTNGIDQNSLLWIILCFILGGIASVLLKKYVLILLTSLGGSTLIVLSIFLYTTKISDFSDKSFQEILTEQKVTLPYLILLLAMFVFSTFFQLGGLGLLLNIKNLFKNRSDAQTSKSKKLQFEQEQKQSKELTNDNPFSNLDSYGDHNNIYSRETLHAKDNVHEFSENIKVDFVVDINQKEMERKDRQRSNS</sequence>
<feature type="compositionally biased region" description="Basic and acidic residues" evidence="5">
    <location>
        <begin position="182"/>
        <end position="195"/>
    </location>
</feature>
<evidence type="ECO:0000256" key="5">
    <source>
        <dbReference type="SAM" id="MobiDB-lite"/>
    </source>
</evidence>
<proteinExistence type="predicted"/>
<dbReference type="AlphaFoldDB" id="A0A3M0Z1R9"/>
<gene>
    <name evidence="8" type="ORF">D6810_00220</name>
</gene>
<accession>A0A3M0Z1R9</accession>
<dbReference type="InterPro" id="IPR025256">
    <property type="entry name" value="TM7S3/TM198-like_dom"/>
</dbReference>
<protein>
    <submittedName>
        <fullName evidence="8">TMEM198/TM7SF3 family protein</fullName>
    </submittedName>
</protein>
<evidence type="ECO:0000256" key="1">
    <source>
        <dbReference type="ARBA" id="ARBA00004141"/>
    </source>
</evidence>
<evidence type="ECO:0000256" key="4">
    <source>
        <dbReference type="ARBA" id="ARBA00023136"/>
    </source>
</evidence>
<feature type="transmembrane region" description="Helical" evidence="6">
    <location>
        <begin position="37"/>
        <end position="57"/>
    </location>
</feature>
<reference evidence="8 9" key="1">
    <citation type="submission" date="2018-10" db="EMBL/GenBank/DDBJ databases">
        <title>Thermophilic Lithotrophy and Phototrophy in an Intertidal, Iron-rich, Geothermal Spring.</title>
        <authorList>
            <person name="Ward L.M."/>
            <person name="Idei A."/>
            <person name="Nakagawa M."/>
            <person name="Ueno Y."/>
            <person name="Fischer W."/>
            <person name="Mcglynn S.E."/>
        </authorList>
    </citation>
    <scope>NUCLEOTIDE SEQUENCE [LARGE SCALE GENOMIC DNA]</scope>
    <source>
        <strain evidence="8">J137</strain>
    </source>
</reference>
<keyword evidence="3 6" id="KW-1133">Transmembrane helix</keyword>
<organism evidence="8 9">
    <name type="scientific">Candidatus Dojkabacteria bacterium</name>
    <dbReference type="NCBI Taxonomy" id="2099670"/>
    <lineage>
        <taxon>Bacteria</taxon>
        <taxon>Candidatus Dojkabacteria</taxon>
    </lineage>
</organism>
<comment type="caution">
    <text evidence="8">The sequence shown here is derived from an EMBL/GenBank/DDBJ whole genome shotgun (WGS) entry which is preliminary data.</text>
</comment>
<comment type="subcellular location">
    <subcellularLocation>
        <location evidence="1">Membrane</location>
        <topology evidence="1">Multi-pass membrane protein</topology>
    </subcellularLocation>
</comment>
<feature type="transmembrane region" description="Helical" evidence="6">
    <location>
        <begin position="72"/>
        <end position="90"/>
    </location>
</feature>
<evidence type="ECO:0000313" key="8">
    <source>
        <dbReference type="EMBL" id="RMD77724.1"/>
    </source>
</evidence>
<feature type="transmembrane region" description="Helical" evidence="6">
    <location>
        <begin position="136"/>
        <end position="162"/>
    </location>
</feature>
<dbReference type="Proteomes" id="UP000269410">
    <property type="component" value="Unassembled WGS sequence"/>
</dbReference>
<dbReference type="EMBL" id="RFKV01000006">
    <property type="protein sequence ID" value="RMD77724.1"/>
    <property type="molecule type" value="Genomic_DNA"/>
</dbReference>
<feature type="domain" description="TM7S3/TM198-like" evidence="7">
    <location>
        <begin position="14"/>
        <end position="153"/>
    </location>
</feature>
<feature type="non-terminal residue" evidence="8">
    <location>
        <position position="1"/>
    </location>
</feature>
<feature type="transmembrane region" description="Helical" evidence="6">
    <location>
        <begin position="6"/>
        <end position="30"/>
    </location>
</feature>
<keyword evidence="2 6" id="KW-0812">Transmembrane</keyword>
<evidence type="ECO:0000256" key="6">
    <source>
        <dbReference type="SAM" id="Phobius"/>
    </source>
</evidence>
<feature type="transmembrane region" description="Helical" evidence="6">
    <location>
        <begin position="95"/>
        <end position="116"/>
    </location>
</feature>
<evidence type="ECO:0000313" key="9">
    <source>
        <dbReference type="Proteomes" id="UP000269410"/>
    </source>
</evidence>
<dbReference type="GO" id="GO:0016020">
    <property type="term" value="C:membrane"/>
    <property type="evidence" value="ECO:0007669"/>
    <property type="project" value="UniProtKB-SubCell"/>
</dbReference>
<dbReference type="Pfam" id="PF13886">
    <property type="entry name" value="TM7S3_TM198"/>
    <property type="match status" value="1"/>
</dbReference>
<evidence type="ECO:0000256" key="3">
    <source>
        <dbReference type="ARBA" id="ARBA00022989"/>
    </source>
</evidence>